<comment type="caution">
    <text evidence="2">The sequence shown here is derived from an EMBL/GenBank/DDBJ whole genome shotgun (WGS) entry which is preliminary data.</text>
</comment>
<keyword evidence="3" id="KW-1185">Reference proteome</keyword>
<evidence type="ECO:0000256" key="1">
    <source>
        <dbReference type="SAM" id="MobiDB-lite"/>
    </source>
</evidence>
<evidence type="ECO:0000313" key="3">
    <source>
        <dbReference type="Proteomes" id="UP001519460"/>
    </source>
</evidence>
<sequence>MKLDDPLGLKNSQSLTGHQNWSEQQKAKPSFCCLTPSKSLFSELIPTLAIDGCQDSGVTHEPESSLCPLREFVSDNLPRPAPLHCSRYAFVVTSQTILSDGVFHLPMALFLTMRC</sequence>
<proteinExistence type="predicted"/>
<reference evidence="2 3" key="1">
    <citation type="journal article" date="2023" name="Sci. Data">
        <title>Genome assembly of the Korean intertidal mud-creeper Batillaria attramentaria.</title>
        <authorList>
            <person name="Patra A.K."/>
            <person name="Ho P.T."/>
            <person name="Jun S."/>
            <person name="Lee S.J."/>
            <person name="Kim Y."/>
            <person name="Won Y.J."/>
        </authorList>
    </citation>
    <scope>NUCLEOTIDE SEQUENCE [LARGE SCALE GENOMIC DNA]</scope>
    <source>
        <strain evidence="2">Wonlab-2016</strain>
    </source>
</reference>
<dbReference type="Proteomes" id="UP001519460">
    <property type="component" value="Unassembled WGS sequence"/>
</dbReference>
<accession>A0ABD0K215</accession>
<name>A0ABD0K215_9CAEN</name>
<feature type="compositionally biased region" description="Polar residues" evidence="1">
    <location>
        <begin position="10"/>
        <end position="24"/>
    </location>
</feature>
<dbReference type="AlphaFoldDB" id="A0ABD0K215"/>
<feature type="region of interest" description="Disordered" evidence="1">
    <location>
        <begin position="1"/>
        <end position="28"/>
    </location>
</feature>
<gene>
    <name evidence="2" type="ORF">BaRGS_00027647</name>
</gene>
<evidence type="ECO:0000313" key="2">
    <source>
        <dbReference type="EMBL" id="KAK7481107.1"/>
    </source>
</evidence>
<protein>
    <submittedName>
        <fullName evidence="2">Uncharacterized protein</fullName>
    </submittedName>
</protein>
<dbReference type="EMBL" id="JACVVK020000267">
    <property type="protein sequence ID" value="KAK7481107.1"/>
    <property type="molecule type" value="Genomic_DNA"/>
</dbReference>
<organism evidence="2 3">
    <name type="scientific">Batillaria attramentaria</name>
    <dbReference type="NCBI Taxonomy" id="370345"/>
    <lineage>
        <taxon>Eukaryota</taxon>
        <taxon>Metazoa</taxon>
        <taxon>Spiralia</taxon>
        <taxon>Lophotrochozoa</taxon>
        <taxon>Mollusca</taxon>
        <taxon>Gastropoda</taxon>
        <taxon>Caenogastropoda</taxon>
        <taxon>Sorbeoconcha</taxon>
        <taxon>Cerithioidea</taxon>
        <taxon>Batillariidae</taxon>
        <taxon>Batillaria</taxon>
    </lineage>
</organism>